<protein>
    <submittedName>
        <fullName evidence="6">Probable alpha-glucosidase</fullName>
    </submittedName>
</protein>
<feature type="region of interest" description="Disordered" evidence="4">
    <location>
        <begin position="1"/>
        <end position="24"/>
    </location>
</feature>
<dbReference type="Pfam" id="PF00128">
    <property type="entry name" value="Alpha-amylase"/>
    <property type="match status" value="1"/>
</dbReference>
<reference evidence="6 7" key="1">
    <citation type="journal article" date="2005" name="Nucleic Acids Res.">
        <title>Genomic blueprint of Hahella chejuensis, a marine microbe producing an algicidal agent.</title>
        <authorList>
            <person name="Jeong H."/>
            <person name="Yim J.H."/>
            <person name="Lee C."/>
            <person name="Choi S.-H."/>
            <person name="Park Y.K."/>
            <person name="Yoon S.H."/>
            <person name="Hur C.-G."/>
            <person name="Kang H.-Y."/>
            <person name="Kim D."/>
            <person name="Lee H.H."/>
            <person name="Park K.H."/>
            <person name="Park S.-H."/>
            <person name="Park H.-S."/>
            <person name="Lee H.K."/>
            <person name="Oh T.K."/>
            <person name="Kim J.F."/>
        </authorList>
    </citation>
    <scope>NUCLEOTIDE SEQUENCE [LARGE SCALE GENOMIC DNA]</scope>
    <source>
        <strain evidence="6 7">KCTC 2396</strain>
    </source>
</reference>
<evidence type="ECO:0000256" key="4">
    <source>
        <dbReference type="SAM" id="MobiDB-lite"/>
    </source>
</evidence>
<dbReference type="InterPro" id="IPR006047">
    <property type="entry name" value="GH13_cat_dom"/>
</dbReference>
<dbReference type="AlphaFoldDB" id="Q2SQF8"/>
<dbReference type="HOGENOM" id="CLU_006462_2_3_6"/>
<dbReference type="STRING" id="349521.HCH_00199"/>
<comment type="similarity">
    <text evidence="1">Belongs to the glycosyl hydrolase 13 family.</text>
</comment>
<keyword evidence="7" id="KW-1185">Reference proteome</keyword>
<accession>Q2SQF8</accession>
<gene>
    <name evidence="6" type="ordered locus">HCH_00199</name>
</gene>
<keyword evidence="3" id="KW-0326">Glycosidase</keyword>
<evidence type="ECO:0000256" key="3">
    <source>
        <dbReference type="ARBA" id="ARBA00023295"/>
    </source>
</evidence>
<dbReference type="InterPro" id="IPR013780">
    <property type="entry name" value="Glyco_hydro_b"/>
</dbReference>
<evidence type="ECO:0000313" key="6">
    <source>
        <dbReference type="EMBL" id="ABC27116.1"/>
    </source>
</evidence>
<keyword evidence="2" id="KW-0378">Hydrolase</keyword>
<evidence type="ECO:0000259" key="5">
    <source>
        <dbReference type="SMART" id="SM00642"/>
    </source>
</evidence>
<feature type="compositionally biased region" description="Low complexity" evidence="4">
    <location>
        <begin position="11"/>
        <end position="22"/>
    </location>
</feature>
<dbReference type="CAZy" id="GH13">
    <property type="family name" value="Glycoside Hydrolase Family 13"/>
</dbReference>
<dbReference type="CDD" id="cd11330">
    <property type="entry name" value="AmyAc_OligoGlu"/>
    <property type="match status" value="1"/>
</dbReference>
<dbReference type="KEGG" id="hch:HCH_00199"/>
<dbReference type="SMART" id="SM00642">
    <property type="entry name" value="Aamy"/>
    <property type="match status" value="1"/>
</dbReference>
<dbReference type="PANTHER" id="PTHR10357">
    <property type="entry name" value="ALPHA-AMYLASE FAMILY MEMBER"/>
    <property type="match status" value="1"/>
</dbReference>
<proteinExistence type="inferred from homology"/>
<organism evidence="6 7">
    <name type="scientific">Hahella chejuensis (strain KCTC 2396)</name>
    <dbReference type="NCBI Taxonomy" id="349521"/>
    <lineage>
        <taxon>Bacteria</taxon>
        <taxon>Pseudomonadati</taxon>
        <taxon>Pseudomonadota</taxon>
        <taxon>Gammaproteobacteria</taxon>
        <taxon>Oceanospirillales</taxon>
        <taxon>Hahellaceae</taxon>
        <taxon>Hahella</taxon>
    </lineage>
</organism>
<evidence type="ECO:0000256" key="2">
    <source>
        <dbReference type="ARBA" id="ARBA00022801"/>
    </source>
</evidence>
<dbReference type="Gene3D" id="3.20.20.80">
    <property type="entry name" value="Glycosidases"/>
    <property type="match status" value="1"/>
</dbReference>
<evidence type="ECO:0000256" key="1">
    <source>
        <dbReference type="ARBA" id="ARBA00008061"/>
    </source>
</evidence>
<dbReference type="Gene3D" id="2.60.40.1180">
    <property type="entry name" value="Golgi alpha-mannosidase II"/>
    <property type="match status" value="1"/>
</dbReference>
<dbReference type="FunFam" id="3.90.400.10:FF:000002">
    <property type="entry name" value="Sucrose isomerase"/>
    <property type="match status" value="1"/>
</dbReference>
<dbReference type="InterPro" id="IPR045857">
    <property type="entry name" value="O16G_dom_2"/>
</dbReference>
<dbReference type="Gene3D" id="3.90.400.10">
    <property type="entry name" value="Oligo-1,6-glucosidase, Domain 2"/>
    <property type="match status" value="1"/>
</dbReference>
<dbReference type="GO" id="GO:0004556">
    <property type="term" value="F:alpha-amylase activity"/>
    <property type="evidence" value="ECO:0007669"/>
    <property type="project" value="TreeGrafter"/>
</dbReference>
<dbReference type="InterPro" id="IPR017853">
    <property type="entry name" value="GH"/>
</dbReference>
<dbReference type="GO" id="GO:0009313">
    <property type="term" value="P:oligosaccharide catabolic process"/>
    <property type="evidence" value="ECO:0007669"/>
    <property type="project" value="TreeGrafter"/>
</dbReference>
<dbReference type="SUPFAM" id="SSF51011">
    <property type="entry name" value="Glycosyl hydrolase domain"/>
    <property type="match status" value="1"/>
</dbReference>
<feature type="domain" description="Glycosyl hydrolase family 13 catalytic" evidence="5">
    <location>
        <begin position="37"/>
        <end position="424"/>
    </location>
</feature>
<dbReference type="SUPFAM" id="SSF51445">
    <property type="entry name" value="(Trans)glycosidases"/>
    <property type="match status" value="1"/>
</dbReference>
<dbReference type="RefSeq" id="WP_011394193.1">
    <property type="nucleotide sequence ID" value="NC_007645.1"/>
</dbReference>
<sequence>MKSSDPQLPGQRNNQRPQTQRPADTQDDWWKYGVIYQVNVRSFFDANNDGVGDIKGLTAKLDYFVELGVAAIALTPVFTSPMSDFGFDVSDYYSLDPAFGDLDDFDALIRAANNRGLKVLLDIVISHTSVQHPWFLESKQDRNNPKADWYVWADAQADGTVPNNWQTTFGHPAWSWSSTRGQYYLHNATSRQADLNFHNSEVIAEVLSILQFWLERGVAGFRLDCPNLYTHDKKLRNNPPRRNMATIPEEALINPFEYQLQIYNQNRPETLPTLARIRRLCDRYEAALLGSVTSSATFEMLNIYSGSQEGLQMANIYEALPSVYNLPGLVSVVQTFEENCDQVWPYWMLNNHDVARLVSRWEGDHDAPRLAAIVLALHLSLRGTPVLFQGDELGLEEAYIPFDNLCDPYGKLSWPQYMGRDGCRTPLPWDDKPPHAGFSTHTPWLPIDPRHLSHAINVQQKDPESVLRRVQQFIRWREQQPEILLGSMSIIHADASVLLLLRKHKGGRLLAAFNVSYEPAEIELNLPQPPEVLSGHGFRGELRDNRIYLPPYEAFFGRLP</sequence>
<dbReference type="EMBL" id="CP000155">
    <property type="protein sequence ID" value="ABC27116.1"/>
    <property type="molecule type" value="Genomic_DNA"/>
</dbReference>
<dbReference type="PANTHER" id="PTHR10357:SF179">
    <property type="entry name" value="NEUTRAL AND BASIC AMINO ACID TRANSPORT PROTEIN RBAT"/>
    <property type="match status" value="1"/>
</dbReference>
<dbReference type="OrthoDB" id="9805159at2"/>
<evidence type="ECO:0000313" key="7">
    <source>
        <dbReference type="Proteomes" id="UP000000238"/>
    </source>
</evidence>
<name>Q2SQF8_HAHCH</name>
<dbReference type="Proteomes" id="UP000000238">
    <property type="component" value="Chromosome"/>
</dbReference>
<dbReference type="eggNOG" id="COG0366">
    <property type="taxonomic scope" value="Bacteria"/>
</dbReference>